<dbReference type="PROSITE" id="PS50883">
    <property type="entry name" value="EAL"/>
    <property type="match status" value="1"/>
</dbReference>
<dbReference type="SMART" id="SM00052">
    <property type="entry name" value="EAL"/>
    <property type="match status" value="1"/>
</dbReference>
<proteinExistence type="predicted"/>
<dbReference type="Proteomes" id="UP000540929">
    <property type="component" value="Unassembled WGS sequence"/>
</dbReference>
<sequence>MNYVRNAASRVPTVEIDDEPTTSQRTEDTLSSKILDGLRAAEFHVVYQPIVHAETRRLTGVECLLRWRHPQYGLLLPGSFISAFDNHEVAREASRFVLESACRQLSEAQRAGQVLPRVAVNIQPSELLGDTLSGDIAELTAQYGIDSSLLELELLESEDVSKLLSLQQFTHPLKQLGVRIALDDFGSGYSSLAALASIPADTIKVARGFLTRLPDSERACTLMNGVLDLLNKLGMTIVVEGVETAAQLEWLSRHENIHLQGYFLARPKATLAEAIAAC</sequence>
<dbReference type="SUPFAM" id="SSF141868">
    <property type="entry name" value="EAL domain-like"/>
    <property type="match status" value="1"/>
</dbReference>
<protein>
    <submittedName>
        <fullName evidence="2">EAL domain-containing protein (Putative c-di-GMP-specific phosphodiesterase class I)</fullName>
    </submittedName>
</protein>
<feature type="domain" description="EAL" evidence="1">
    <location>
        <begin position="27"/>
        <end position="278"/>
    </location>
</feature>
<comment type="caution">
    <text evidence="2">The sequence shown here is derived from an EMBL/GenBank/DDBJ whole genome shotgun (WGS) entry which is preliminary data.</text>
</comment>
<accession>A0A7Y9WS29</accession>
<dbReference type="PANTHER" id="PTHR33121:SF70">
    <property type="entry name" value="SIGNALING PROTEIN YKOW"/>
    <property type="match status" value="1"/>
</dbReference>
<gene>
    <name evidence="2" type="ORF">GGD40_004464</name>
</gene>
<keyword evidence="3" id="KW-1185">Reference proteome</keyword>
<dbReference type="Gene3D" id="3.20.20.450">
    <property type="entry name" value="EAL domain"/>
    <property type="match status" value="1"/>
</dbReference>
<dbReference type="CDD" id="cd01948">
    <property type="entry name" value="EAL"/>
    <property type="match status" value="1"/>
</dbReference>
<dbReference type="InterPro" id="IPR035919">
    <property type="entry name" value="EAL_sf"/>
</dbReference>
<reference evidence="2 3" key="1">
    <citation type="submission" date="2020-07" db="EMBL/GenBank/DDBJ databases">
        <title>Exploring microbial biodiversity for novel pathways involved in the catabolism of aromatic compounds derived from lignin.</title>
        <authorList>
            <person name="Elkins J."/>
        </authorList>
    </citation>
    <scope>NUCLEOTIDE SEQUENCE [LARGE SCALE GENOMIC DNA]</scope>
    <source>
        <strain evidence="2 3">H2C3C</strain>
    </source>
</reference>
<dbReference type="GO" id="GO:0071111">
    <property type="term" value="F:cyclic-guanylate-specific phosphodiesterase activity"/>
    <property type="evidence" value="ECO:0007669"/>
    <property type="project" value="InterPro"/>
</dbReference>
<evidence type="ECO:0000259" key="1">
    <source>
        <dbReference type="PROSITE" id="PS50883"/>
    </source>
</evidence>
<dbReference type="InterPro" id="IPR001633">
    <property type="entry name" value="EAL_dom"/>
</dbReference>
<dbReference type="AlphaFoldDB" id="A0A7Y9WS29"/>
<dbReference type="PANTHER" id="PTHR33121">
    <property type="entry name" value="CYCLIC DI-GMP PHOSPHODIESTERASE PDEF"/>
    <property type="match status" value="1"/>
</dbReference>
<name>A0A7Y9WS29_9BURK</name>
<dbReference type="RefSeq" id="WP_179745060.1">
    <property type="nucleotide sequence ID" value="NZ_JACCAS010000002.1"/>
</dbReference>
<evidence type="ECO:0000313" key="2">
    <source>
        <dbReference type="EMBL" id="NYH24893.1"/>
    </source>
</evidence>
<dbReference type="InterPro" id="IPR050706">
    <property type="entry name" value="Cyclic-di-GMP_PDE-like"/>
</dbReference>
<dbReference type="EMBL" id="JACCAS010000002">
    <property type="protein sequence ID" value="NYH24893.1"/>
    <property type="molecule type" value="Genomic_DNA"/>
</dbReference>
<dbReference type="Pfam" id="PF00563">
    <property type="entry name" value="EAL"/>
    <property type="match status" value="1"/>
</dbReference>
<organism evidence="2 3">
    <name type="scientific">Paraburkholderia bryophila</name>
    <dbReference type="NCBI Taxonomy" id="420952"/>
    <lineage>
        <taxon>Bacteria</taxon>
        <taxon>Pseudomonadati</taxon>
        <taxon>Pseudomonadota</taxon>
        <taxon>Betaproteobacteria</taxon>
        <taxon>Burkholderiales</taxon>
        <taxon>Burkholderiaceae</taxon>
        <taxon>Paraburkholderia</taxon>
    </lineage>
</organism>
<evidence type="ECO:0000313" key="3">
    <source>
        <dbReference type="Proteomes" id="UP000540929"/>
    </source>
</evidence>